<gene>
    <name evidence="2" type="ORF">HERI1096_LOCUS11273</name>
</gene>
<dbReference type="EMBL" id="HBHX01020214">
    <property type="protein sequence ID" value="CAE0110613.1"/>
    <property type="molecule type" value="Transcribed_RNA"/>
</dbReference>
<accession>A0A7S3ARK5</accession>
<reference evidence="2" key="1">
    <citation type="submission" date="2021-01" db="EMBL/GenBank/DDBJ databases">
        <authorList>
            <person name="Corre E."/>
            <person name="Pelletier E."/>
            <person name="Niang G."/>
            <person name="Scheremetjew M."/>
            <person name="Finn R."/>
            <person name="Kale V."/>
            <person name="Holt S."/>
            <person name="Cochrane G."/>
            <person name="Meng A."/>
            <person name="Brown T."/>
            <person name="Cohen L."/>
        </authorList>
    </citation>
    <scope>NUCLEOTIDE SEQUENCE</scope>
    <source>
        <strain evidence="2">CCMP281</strain>
    </source>
</reference>
<dbReference type="PANTHER" id="PTHR12922:SF7">
    <property type="entry name" value="UBIQUINONE BIOSYNTHESIS PROTEIN COQ4 HOMOLOG, MITOCHONDRIAL"/>
    <property type="match status" value="1"/>
</dbReference>
<organism evidence="2">
    <name type="scientific">Haptolina ericina</name>
    <dbReference type="NCBI Taxonomy" id="156174"/>
    <lineage>
        <taxon>Eukaryota</taxon>
        <taxon>Haptista</taxon>
        <taxon>Haptophyta</taxon>
        <taxon>Prymnesiophyceae</taxon>
        <taxon>Prymnesiales</taxon>
        <taxon>Prymnesiaceae</taxon>
        <taxon>Haptolina</taxon>
    </lineage>
</organism>
<name>A0A7S3ARK5_9EUKA</name>
<dbReference type="AlphaFoldDB" id="A0A7S3ARK5"/>
<proteinExistence type="predicted"/>
<evidence type="ECO:0008006" key="3">
    <source>
        <dbReference type="Google" id="ProtNLM"/>
    </source>
</evidence>
<dbReference type="PANTHER" id="PTHR12922">
    <property type="entry name" value="UBIQUINONE BIOSYNTHESIS PROTEIN"/>
    <property type="match status" value="1"/>
</dbReference>
<sequence length="156" mass="17585">MPIEWLRAMPSDSLGAAYAGFLQAHSFDPDERSVVQFVDDPDLAYVMTRYRQVHDLWHVLYALPPSLLGEVALKWLEAVQTGLPMCGLAAVGGGLRLKLKQRTIVRQHILPWVARQLTSRVDLMSVYYEREMEKPLSLLRQELGVELVPNVSQAGS</sequence>
<dbReference type="Pfam" id="PF05019">
    <property type="entry name" value="Coq4"/>
    <property type="match status" value="1"/>
</dbReference>
<evidence type="ECO:0000313" key="2">
    <source>
        <dbReference type="EMBL" id="CAE0110613.1"/>
    </source>
</evidence>
<protein>
    <recommendedName>
        <fullName evidence="3">Ubiquinone biosynthesis protein COQ4 homolog, mitochondrial</fullName>
    </recommendedName>
</protein>
<dbReference type="GO" id="GO:0006744">
    <property type="term" value="P:ubiquinone biosynthetic process"/>
    <property type="evidence" value="ECO:0007669"/>
    <property type="project" value="UniProtKB-KW"/>
</dbReference>
<keyword evidence="1" id="KW-0831">Ubiquinone biosynthesis</keyword>
<dbReference type="InterPro" id="IPR007715">
    <property type="entry name" value="Coq4"/>
</dbReference>
<evidence type="ECO:0000256" key="1">
    <source>
        <dbReference type="ARBA" id="ARBA00022688"/>
    </source>
</evidence>